<evidence type="ECO:0000313" key="3">
    <source>
        <dbReference type="EMBL" id="KAK7877461.1"/>
    </source>
</evidence>
<dbReference type="Proteomes" id="UP001460270">
    <property type="component" value="Unassembled WGS sequence"/>
</dbReference>
<sequence>MGKRDKREKNATEEHTSEENATPSQAANEGANAMASMNEESTAANLALVLGEIRDFRKEFQDFKSDLISVNKKLTEAETRIAKVEDRVQNVEHIMLKMLKVMGEQEDKLMDQESRARRKNLRLYNVPEEKEGSSMTQFVEKVLKDCLDMPQATSLDIERAHRALAPRQSGNGEEKPLSILIRFARFTTKEEVLRKAWSKKTVFLDGRRIYFDQDYAPAILQKRKDYVEAKRVLKRQNIRFQTPYPAKMRVFYQDGTVLYQSAEEATADMNARGFPVTKVTSKERLTEQLTRSAWKVMGMHQQRDTEEQRERIIREKLQVFRRRSPPTTED</sequence>
<feature type="region of interest" description="Disordered" evidence="2">
    <location>
        <begin position="1"/>
        <end position="33"/>
    </location>
</feature>
<organism evidence="3 4">
    <name type="scientific">Mugilogobius chulae</name>
    <name type="common">yellowstripe goby</name>
    <dbReference type="NCBI Taxonomy" id="88201"/>
    <lineage>
        <taxon>Eukaryota</taxon>
        <taxon>Metazoa</taxon>
        <taxon>Chordata</taxon>
        <taxon>Craniata</taxon>
        <taxon>Vertebrata</taxon>
        <taxon>Euteleostomi</taxon>
        <taxon>Actinopterygii</taxon>
        <taxon>Neopterygii</taxon>
        <taxon>Teleostei</taxon>
        <taxon>Neoteleostei</taxon>
        <taxon>Acanthomorphata</taxon>
        <taxon>Gobiaria</taxon>
        <taxon>Gobiiformes</taxon>
        <taxon>Gobioidei</taxon>
        <taxon>Gobiidae</taxon>
        <taxon>Gobionellinae</taxon>
        <taxon>Mugilogobius</taxon>
    </lineage>
</organism>
<evidence type="ECO:0000256" key="2">
    <source>
        <dbReference type="SAM" id="MobiDB-lite"/>
    </source>
</evidence>
<protein>
    <recommendedName>
        <fullName evidence="5">L1 transposable element RRM domain-containing protein</fullName>
    </recommendedName>
</protein>
<dbReference type="EMBL" id="JBBPFD010000690">
    <property type="protein sequence ID" value="KAK7877461.1"/>
    <property type="molecule type" value="Genomic_DNA"/>
</dbReference>
<evidence type="ECO:0008006" key="5">
    <source>
        <dbReference type="Google" id="ProtNLM"/>
    </source>
</evidence>
<name>A0AAW0MFG9_9GOBI</name>
<accession>A0AAW0MFG9</accession>
<dbReference type="PANTHER" id="PTHR11505">
    <property type="entry name" value="L1 TRANSPOSABLE ELEMENT-RELATED"/>
    <property type="match status" value="1"/>
</dbReference>
<proteinExistence type="predicted"/>
<evidence type="ECO:0000256" key="1">
    <source>
        <dbReference type="SAM" id="Coils"/>
    </source>
</evidence>
<keyword evidence="4" id="KW-1185">Reference proteome</keyword>
<keyword evidence="1" id="KW-0175">Coiled coil</keyword>
<feature type="compositionally biased region" description="Basic and acidic residues" evidence="2">
    <location>
        <begin position="1"/>
        <end position="18"/>
    </location>
</feature>
<gene>
    <name evidence="3" type="ORF">WMY93_031801</name>
</gene>
<evidence type="ECO:0000313" key="4">
    <source>
        <dbReference type="Proteomes" id="UP001460270"/>
    </source>
</evidence>
<dbReference type="InterPro" id="IPR004244">
    <property type="entry name" value="Transposase_22"/>
</dbReference>
<dbReference type="Gene3D" id="3.30.70.1820">
    <property type="entry name" value="L1 transposable element, RRM domain"/>
    <property type="match status" value="1"/>
</dbReference>
<reference evidence="4" key="1">
    <citation type="submission" date="2024-04" db="EMBL/GenBank/DDBJ databases">
        <title>Salinicola lusitanus LLJ914,a marine bacterium isolated from the Okinawa Trough.</title>
        <authorList>
            <person name="Li J."/>
        </authorList>
    </citation>
    <scope>NUCLEOTIDE SEQUENCE [LARGE SCALE GENOMIC DNA]</scope>
</reference>
<dbReference type="AlphaFoldDB" id="A0AAW0MFG9"/>
<comment type="caution">
    <text evidence="3">The sequence shown here is derived from an EMBL/GenBank/DDBJ whole genome shotgun (WGS) entry which is preliminary data.</text>
</comment>
<feature type="coiled-coil region" evidence="1">
    <location>
        <begin position="67"/>
        <end position="94"/>
    </location>
</feature>